<evidence type="ECO:0000313" key="2">
    <source>
        <dbReference type="EMBL" id="KZV22599.1"/>
    </source>
</evidence>
<organism evidence="2 3">
    <name type="scientific">Dorcoceras hygrometricum</name>
    <dbReference type="NCBI Taxonomy" id="472368"/>
    <lineage>
        <taxon>Eukaryota</taxon>
        <taxon>Viridiplantae</taxon>
        <taxon>Streptophyta</taxon>
        <taxon>Embryophyta</taxon>
        <taxon>Tracheophyta</taxon>
        <taxon>Spermatophyta</taxon>
        <taxon>Magnoliopsida</taxon>
        <taxon>eudicotyledons</taxon>
        <taxon>Gunneridae</taxon>
        <taxon>Pentapetalae</taxon>
        <taxon>asterids</taxon>
        <taxon>lamiids</taxon>
        <taxon>Lamiales</taxon>
        <taxon>Gesneriaceae</taxon>
        <taxon>Didymocarpoideae</taxon>
        <taxon>Trichosporeae</taxon>
        <taxon>Loxocarpinae</taxon>
        <taxon>Dorcoceras</taxon>
    </lineage>
</organism>
<dbReference type="Proteomes" id="UP000250235">
    <property type="component" value="Unassembled WGS sequence"/>
</dbReference>
<name>A0A2Z7AT52_9LAMI</name>
<dbReference type="GO" id="GO:0015031">
    <property type="term" value="P:protein transport"/>
    <property type="evidence" value="ECO:0007669"/>
    <property type="project" value="InterPro"/>
</dbReference>
<dbReference type="PANTHER" id="PTHR46856">
    <property type="entry name" value="PX DOMAIN-CONTAINING PROTEIN EREL1-RELATED"/>
    <property type="match status" value="1"/>
</dbReference>
<dbReference type="InterPro" id="IPR044588">
    <property type="entry name" value="EREX-like"/>
</dbReference>
<reference evidence="2 3" key="1">
    <citation type="journal article" date="2015" name="Proc. Natl. Acad. Sci. U.S.A.">
        <title>The resurrection genome of Boea hygrometrica: A blueprint for survival of dehydration.</title>
        <authorList>
            <person name="Xiao L."/>
            <person name="Yang G."/>
            <person name="Zhang L."/>
            <person name="Yang X."/>
            <person name="Zhao S."/>
            <person name="Ji Z."/>
            <person name="Zhou Q."/>
            <person name="Hu M."/>
            <person name="Wang Y."/>
            <person name="Chen M."/>
            <person name="Xu Y."/>
            <person name="Jin H."/>
            <person name="Xiao X."/>
            <person name="Hu G."/>
            <person name="Bao F."/>
            <person name="Hu Y."/>
            <person name="Wan P."/>
            <person name="Li L."/>
            <person name="Deng X."/>
            <person name="Kuang T."/>
            <person name="Xiang C."/>
            <person name="Zhu J.K."/>
            <person name="Oliver M.J."/>
            <person name="He Y."/>
        </authorList>
    </citation>
    <scope>NUCLEOTIDE SEQUENCE [LARGE SCALE GENOMIC DNA]</scope>
    <source>
        <strain evidence="3">cv. XS01</strain>
    </source>
</reference>
<evidence type="ECO:0000256" key="1">
    <source>
        <dbReference type="SAM" id="Coils"/>
    </source>
</evidence>
<keyword evidence="3" id="KW-1185">Reference proteome</keyword>
<sequence length="507" mass="56959">MTKVLSDIDISRSAPSACFLELEAAARSAFSEPSHHVLDMNSSCNISTLSDPSLGSTVAVISNSSDDCINETPEVLSPRYVMAYLFDFIEENPISNHDLSSLTETTVNESLWLHEGNQRVNALAKDEICLVDSPSDVSSLLDVHRQCSSSSHLSTSCEPTEFGDTLSMSGSQFSHNTLVVLPAEEQQKINRLLVTMQQRLVTSKTDMEDLIARLNQEFAARQYLTTKAKDLEIELDTTKKSGLENLEKAILDERERFTQTQWDMEDISRKCLEMELRLKAEQDEKVLTEATKSSVVQENETLRSELDSAREQLENLKKCQEDSDLRLKSDVKLLVKEVKSLRSSQSELRLELDRMVKERTELERRLHMEKQKTEHNKAVNAKLLHECEILRSRLEECSVDFLIKEENNLKMDTSHPSDAVDILATSDNRIGLLLAEAQLLAQEVESSSITCSEGGDSGDCELRKMLCSVFMDNAILRKQVNSVVRSTLSANNNVYATGKEEAPSRKS</sequence>
<dbReference type="OrthoDB" id="76516at2759"/>
<dbReference type="AlphaFoldDB" id="A0A2Z7AT52"/>
<keyword evidence="1" id="KW-0175">Coiled coil</keyword>
<dbReference type="EMBL" id="KV014357">
    <property type="protein sequence ID" value="KZV22599.1"/>
    <property type="molecule type" value="Genomic_DNA"/>
</dbReference>
<gene>
    <name evidence="2" type="ORF">F511_02616</name>
</gene>
<dbReference type="PANTHER" id="PTHR46856:SF3">
    <property type="entry name" value="PX DOMAIN-CONTAINING PROTEIN EREX"/>
    <property type="match status" value="1"/>
</dbReference>
<accession>A0A2Z7AT52</accession>
<evidence type="ECO:0000313" key="3">
    <source>
        <dbReference type="Proteomes" id="UP000250235"/>
    </source>
</evidence>
<protein>
    <submittedName>
        <fullName evidence="2">Uncharacterized protein</fullName>
    </submittedName>
</protein>
<proteinExistence type="predicted"/>
<feature type="coiled-coil region" evidence="1">
    <location>
        <begin position="264"/>
        <end position="372"/>
    </location>
</feature>